<evidence type="ECO:0000313" key="2">
    <source>
        <dbReference type="EMBL" id="KAJ7356166.1"/>
    </source>
</evidence>
<dbReference type="Pfam" id="PF25171">
    <property type="entry name" value="Beta-prop_WDR36-Utp21_1st"/>
    <property type="match status" value="1"/>
</dbReference>
<reference evidence="2" key="1">
    <citation type="submission" date="2023-01" db="EMBL/GenBank/DDBJ databases">
        <title>Genome assembly of the deep-sea coral Lophelia pertusa.</title>
        <authorList>
            <person name="Herrera S."/>
            <person name="Cordes E."/>
        </authorList>
    </citation>
    <scope>NUCLEOTIDE SEQUENCE</scope>
    <source>
        <strain evidence="2">USNM1676648</strain>
        <tissue evidence="2">Polyp</tissue>
    </source>
</reference>
<dbReference type="EMBL" id="MU827324">
    <property type="protein sequence ID" value="KAJ7356166.1"/>
    <property type="molecule type" value="Genomic_DNA"/>
</dbReference>
<keyword evidence="3" id="KW-1185">Reference proteome</keyword>
<organism evidence="2 3">
    <name type="scientific">Desmophyllum pertusum</name>
    <dbReference type="NCBI Taxonomy" id="174260"/>
    <lineage>
        <taxon>Eukaryota</taxon>
        <taxon>Metazoa</taxon>
        <taxon>Cnidaria</taxon>
        <taxon>Anthozoa</taxon>
        <taxon>Hexacorallia</taxon>
        <taxon>Scleractinia</taxon>
        <taxon>Caryophylliina</taxon>
        <taxon>Caryophylliidae</taxon>
        <taxon>Desmophyllum</taxon>
    </lineage>
</organism>
<feature type="domain" description="WDR36/Utp21 N-terminal" evidence="1">
    <location>
        <begin position="37"/>
        <end position="225"/>
    </location>
</feature>
<dbReference type="Gene3D" id="2.130.10.10">
    <property type="entry name" value="YVTN repeat-like/Quinoprotein amine dehydrogenase"/>
    <property type="match status" value="2"/>
</dbReference>
<dbReference type="PANTHER" id="PTHR22840:SF12">
    <property type="entry name" value="WD REPEAT-CONTAINING PROTEIN 36"/>
    <property type="match status" value="1"/>
</dbReference>
<dbReference type="AlphaFoldDB" id="A0A9X0CKK6"/>
<evidence type="ECO:0000259" key="1">
    <source>
        <dbReference type="Pfam" id="PF25171"/>
    </source>
</evidence>
<dbReference type="SUPFAM" id="SSF50978">
    <property type="entry name" value="WD40 repeat-like"/>
    <property type="match status" value="1"/>
</dbReference>
<dbReference type="GO" id="GO:0034388">
    <property type="term" value="C:Pwp2p-containing subcomplex of 90S preribosome"/>
    <property type="evidence" value="ECO:0007669"/>
    <property type="project" value="TreeGrafter"/>
</dbReference>
<sequence length="239" mass="26389">MAAGLVGSQLFCPFRALGFVANHVPLTLQTQGTETLVTTAVGSAFHVYNCAKLNLLFVGLLKSGEITCLLSHGDLVITASGNQLTSWKRGKQVAVFEGHKSNIHFILSFGSHLISVDEESTVRVWLIQTTELYLEMEFNAENFYITCLMHPSTYLNKILLCSRQGQMQLWNIKTNKLIYTFSGWSESITAVEQAPAVDVVGVGLQSGKILLHNLKFDESCHEFPSGLGPSYCSGIQNRW</sequence>
<dbReference type="GO" id="GO:0006364">
    <property type="term" value="P:rRNA processing"/>
    <property type="evidence" value="ECO:0007669"/>
    <property type="project" value="TreeGrafter"/>
</dbReference>
<name>A0A9X0CKK6_9CNID</name>
<dbReference type="InterPro" id="IPR036322">
    <property type="entry name" value="WD40_repeat_dom_sf"/>
</dbReference>
<accession>A0A9X0CKK6</accession>
<dbReference type="PANTHER" id="PTHR22840">
    <property type="entry name" value="WD REPEAT-CONTAINING PROTEIN 36"/>
    <property type="match status" value="1"/>
</dbReference>
<proteinExistence type="predicted"/>
<dbReference type="Proteomes" id="UP001163046">
    <property type="component" value="Unassembled WGS sequence"/>
</dbReference>
<dbReference type="GO" id="GO:0032040">
    <property type="term" value="C:small-subunit processome"/>
    <property type="evidence" value="ECO:0007669"/>
    <property type="project" value="TreeGrafter"/>
</dbReference>
<comment type="caution">
    <text evidence="2">The sequence shown here is derived from an EMBL/GenBank/DDBJ whole genome shotgun (WGS) entry which is preliminary data.</text>
</comment>
<dbReference type="InterPro" id="IPR015943">
    <property type="entry name" value="WD40/YVTN_repeat-like_dom_sf"/>
</dbReference>
<dbReference type="OrthoDB" id="10250769at2759"/>
<protein>
    <submittedName>
        <fullName evidence="2">WD repeat-containing protein 36</fullName>
    </submittedName>
</protein>
<gene>
    <name evidence="2" type="primary">WDR36_1</name>
    <name evidence="2" type="ORF">OS493_026549</name>
</gene>
<evidence type="ECO:0000313" key="3">
    <source>
        <dbReference type="Proteomes" id="UP001163046"/>
    </source>
</evidence>
<dbReference type="InterPro" id="IPR059157">
    <property type="entry name" value="WDR36-Utp21_N"/>
</dbReference>